<keyword evidence="1" id="KW-0812">Transmembrane</keyword>
<accession>A0A9E7R6D9</accession>
<evidence type="ECO:0000313" key="3">
    <source>
        <dbReference type="Proteomes" id="UP001057580"/>
    </source>
</evidence>
<name>A0A9E7R6D9_9EURY</name>
<gene>
    <name evidence="2" type="ORF">N0B31_10740</name>
</gene>
<dbReference type="EMBL" id="CP104003">
    <property type="protein sequence ID" value="UWM56750.1"/>
    <property type="molecule type" value="Genomic_DNA"/>
</dbReference>
<dbReference type="RefSeq" id="WP_260643864.1">
    <property type="nucleotide sequence ID" value="NZ_CP104003.1"/>
</dbReference>
<evidence type="ECO:0000256" key="1">
    <source>
        <dbReference type="SAM" id="Phobius"/>
    </source>
</evidence>
<protein>
    <submittedName>
        <fullName evidence="2">Uncharacterized protein</fullName>
    </submittedName>
</protein>
<keyword evidence="1" id="KW-1133">Transmembrane helix</keyword>
<organism evidence="2 3">
    <name type="scientific">Salinirubellus salinus</name>
    <dbReference type="NCBI Taxonomy" id="1364945"/>
    <lineage>
        <taxon>Archaea</taxon>
        <taxon>Methanobacteriati</taxon>
        <taxon>Methanobacteriota</taxon>
        <taxon>Stenosarchaea group</taxon>
        <taxon>Halobacteria</taxon>
        <taxon>Halobacteriales</taxon>
        <taxon>Natronomonadaceae</taxon>
        <taxon>Salinirubellus</taxon>
    </lineage>
</organism>
<keyword evidence="3" id="KW-1185">Reference proteome</keyword>
<dbReference type="AlphaFoldDB" id="A0A9E7R6D9"/>
<keyword evidence="1" id="KW-0472">Membrane</keyword>
<dbReference type="KEGG" id="ssai:N0B31_10740"/>
<feature type="transmembrane region" description="Helical" evidence="1">
    <location>
        <begin position="43"/>
        <end position="65"/>
    </location>
</feature>
<evidence type="ECO:0000313" key="2">
    <source>
        <dbReference type="EMBL" id="UWM56750.1"/>
    </source>
</evidence>
<reference evidence="2" key="1">
    <citation type="submission" date="2022-09" db="EMBL/GenBank/DDBJ databases">
        <title>Diverse halophilic archaea isolated from saline environments.</title>
        <authorList>
            <person name="Cui H.-L."/>
        </authorList>
    </citation>
    <scope>NUCLEOTIDE SEQUENCE</scope>
    <source>
        <strain evidence="2">ZS-35-S2</strain>
    </source>
</reference>
<sequence length="107" mass="10961">MSPASTLRSVGARVAAATRQRLATLGTYRTDLRRRSRRLATDALVALAMLAVLAVVVAAAGYAVVFAVNAGGTPGVVLGWTAAFAFAVSLPVVAMKLSSALYARLGV</sequence>
<proteinExistence type="predicted"/>
<dbReference type="GeneID" id="74942904"/>
<feature type="transmembrane region" description="Helical" evidence="1">
    <location>
        <begin position="77"/>
        <end position="95"/>
    </location>
</feature>
<dbReference type="Proteomes" id="UP001057580">
    <property type="component" value="Chromosome"/>
</dbReference>